<dbReference type="SUPFAM" id="SSF75169">
    <property type="entry name" value="DsrEFH-like"/>
    <property type="match status" value="1"/>
</dbReference>
<dbReference type="Proteomes" id="UP000441399">
    <property type="component" value="Unassembled WGS sequence"/>
</dbReference>
<organism evidence="2 3">
    <name type="scientific">BD1-7 clade bacterium</name>
    <dbReference type="NCBI Taxonomy" id="2029982"/>
    <lineage>
        <taxon>Bacteria</taxon>
        <taxon>Pseudomonadati</taxon>
        <taxon>Pseudomonadota</taxon>
        <taxon>Gammaproteobacteria</taxon>
        <taxon>Cellvibrionales</taxon>
        <taxon>Spongiibacteraceae</taxon>
        <taxon>BD1-7 clade</taxon>
    </lineage>
</organism>
<dbReference type="NCBIfam" id="TIGR03011">
    <property type="entry name" value="sulf_tusB_dsrH"/>
    <property type="match status" value="1"/>
</dbReference>
<evidence type="ECO:0000313" key="3">
    <source>
        <dbReference type="Proteomes" id="UP000441399"/>
    </source>
</evidence>
<dbReference type="GO" id="GO:0005737">
    <property type="term" value="C:cytoplasm"/>
    <property type="evidence" value="ECO:0007669"/>
    <property type="project" value="InterPro"/>
</dbReference>
<dbReference type="EMBL" id="CACSIO010000003">
    <property type="protein sequence ID" value="CAA0093839.1"/>
    <property type="molecule type" value="Genomic_DNA"/>
</dbReference>
<proteinExistence type="predicted"/>
<name>A0A5S9PWY8_9GAMM</name>
<dbReference type="AlphaFoldDB" id="A0A5S9PWY8"/>
<dbReference type="GO" id="GO:0002143">
    <property type="term" value="P:tRNA wobble position uridine thiolation"/>
    <property type="evidence" value="ECO:0007669"/>
    <property type="project" value="InterPro"/>
</dbReference>
<sequence length="94" mass="10191">MSQLHILGTLSPNAIDDMLPMVNADDTLLLIDDAAYAAMTGSSNQQRLDNIPGHIVALEEACVTRGITNPGFKTISMPEFVALSLDAHHVLNWF</sequence>
<dbReference type="Gene3D" id="3.40.1260.10">
    <property type="entry name" value="DsrEFH-like"/>
    <property type="match status" value="1"/>
</dbReference>
<evidence type="ECO:0000313" key="1">
    <source>
        <dbReference type="EMBL" id="CAA0093839.1"/>
    </source>
</evidence>
<evidence type="ECO:0000313" key="2">
    <source>
        <dbReference type="EMBL" id="CAA0109137.1"/>
    </source>
</evidence>
<accession>A0A5S9PWY8</accession>
<gene>
    <name evidence="2" type="primary">tusB_1</name>
    <name evidence="1" type="synonym">tusB_2</name>
    <name evidence="2" type="ORF">OPDIPICF_01436</name>
    <name evidence="1" type="ORF">OPDIPICF_03905</name>
</gene>
<keyword evidence="3" id="KW-1185">Reference proteome</keyword>
<reference evidence="2 3" key="1">
    <citation type="submission" date="2019-11" db="EMBL/GenBank/DDBJ databases">
        <authorList>
            <person name="Holert J."/>
        </authorList>
    </citation>
    <scope>NUCLEOTIDE SEQUENCE [LARGE SCALE GENOMIC DNA]</scope>
    <source>
        <strain evidence="2">SB11_3</strain>
    </source>
</reference>
<protein>
    <submittedName>
        <fullName evidence="2">Protein TusB</fullName>
    </submittedName>
</protein>
<dbReference type="OrthoDB" id="9899987at2"/>
<dbReference type="InterPro" id="IPR027396">
    <property type="entry name" value="DsrEFH-like"/>
</dbReference>
<dbReference type="InterPro" id="IPR007215">
    <property type="entry name" value="Sulphur_relay_TusB/DsrH"/>
</dbReference>
<dbReference type="Pfam" id="PF04077">
    <property type="entry name" value="DsrH"/>
    <property type="match status" value="1"/>
</dbReference>
<dbReference type="EMBL" id="CACSIO010000012">
    <property type="protein sequence ID" value="CAA0109137.1"/>
    <property type="molecule type" value="Genomic_DNA"/>
</dbReference>